<gene>
    <name evidence="1" type="ordered locus">Hbut_1282</name>
</gene>
<proteinExistence type="predicted"/>
<reference evidence="1 2" key="1">
    <citation type="journal article" date="2007" name="Archaea">
        <title>The genome of Hyperthermus butylicus: a sulfur-reducing, peptide fermenting, neutrophilic Crenarchaeote growing up to 108 degrees C.</title>
        <authorList>
            <person name="Brugger K."/>
            <person name="Chen L."/>
            <person name="Stark M."/>
            <person name="Zibat A."/>
            <person name="Redder P."/>
            <person name="Ruepp A."/>
            <person name="Awayez M."/>
            <person name="She Q."/>
            <person name="Garrett R.A."/>
            <person name="Klenk H.P."/>
        </authorList>
    </citation>
    <scope>NUCLEOTIDE SEQUENCE [LARGE SCALE GENOMIC DNA]</scope>
    <source>
        <strain evidence="2">DSM 5456 / JCM 9403 / PLM1-5</strain>
    </source>
</reference>
<protein>
    <submittedName>
        <fullName evidence="1">Uncharacterized protein</fullName>
    </submittedName>
</protein>
<dbReference type="STRING" id="415426.Hbut_1282"/>
<organism evidence="1 2">
    <name type="scientific">Hyperthermus butylicus (strain DSM 5456 / JCM 9403 / PLM1-5)</name>
    <dbReference type="NCBI Taxonomy" id="415426"/>
    <lineage>
        <taxon>Archaea</taxon>
        <taxon>Thermoproteota</taxon>
        <taxon>Thermoprotei</taxon>
        <taxon>Desulfurococcales</taxon>
        <taxon>Pyrodictiaceae</taxon>
        <taxon>Hyperthermus</taxon>
    </lineage>
</organism>
<dbReference type="GeneID" id="4782561"/>
<name>A2BMA1_HYPBU</name>
<sequence>MQATIRKLVNDDKLLELLAYASIHDCEHIVLVVSASKNCIVAVILHLLIPIESIEFSLPEILDIKYVLACPTNEPCREYLEKIPVDDVEYVYRDGSLVLVVVSEEGYAADMLSNYCDKLKGGLQYYCVENYYDLPHIVYRVLHGGITT</sequence>
<accession>A2BMA1</accession>
<evidence type="ECO:0000313" key="1">
    <source>
        <dbReference type="EMBL" id="ABM81112.1"/>
    </source>
</evidence>
<dbReference type="EMBL" id="CP000493">
    <property type="protein sequence ID" value="ABM81112.1"/>
    <property type="molecule type" value="Genomic_DNA"/>
</dbReference>
<keyword evidence="2" id="KW-1185">Reference proteome</keyword>
<evidence type="ECO:0000313" key="2">
    <source>
        <dbReference type="Proteomes" id="UP000002593"/>
    </source>
</evidence>
<dbReference type="RefSeq" id="WP_011822430.1">
    <property type="nucleotide sequence ID" value="NC_008818.1"/>
</dbReference>
<dbReference type="AlphaFoldDB" id="A2BMA1"/>
<dbReference type="KEGG" id="hbu:Hbut_1282"/>
<dbReference type="EnsemblBacteria" id="ABM81112">
    <property type="protein sequence ID" value="ABM81112"/>
    <property type="gene ID" value="Hbut_1282"/>
</dbReference>
<dbReference type="HOGENOM" id="CLU_1754685_0_0_2"/>
<dbReference type="Proteomes" id="UP000002593">
    <property type="component" value="Chromosome"/>
</dbReference>